<comment type="caution">
    <text evidence="15">The sequence shown here is derived from an EMBL/GenBank/DDBJ whole genome shotgun (WGS) entry which is preliminary data.</text>
</comment>
<keyword evidence="5" id="KW-1003">Cell membrane</keyword>
<dbReference type="AlphaFoldDB" id="A0A0F3QD06"/>
<dbReference type="GO" id="GO:0055085">
    <property type="term" value="P:transmembrane transport"/>
    <property type="evidence" value="ECO:0007669"/>
    <property type="project" value="InterPro"/>
</dbReference>
<comment type="similarity">
    <text evidence="3 13">Belongs to the ABC-3 integral membrane protein family.</text>
</comment>
<evidence type="ECO:0000256" key="10">
    <source>
        <dbReference type="ARBA" id="ARBA00023065"/>
    </source>
</evidence>
<keyword evidence="8" id="KW-0864">Zinc transport</keyword>
<dbReference type="Proteomes" id="UP000033661">
    <property type="component" value="Unassembled WGS sequence"/>
</dbReference>
<evidence type="ECO:0000256" key="8">
    <source>
        <dbReference type="ARBA" id="ARBA00022906"/>
    </source>
</evidence>
<dbReference type="RefSeq" id="WP_045798761.1">
    <property type="nucleotide sequence ID" value="NZ_LAOI01000001.1"/>
</dbReference>
<keyword evidence="16" id="KW-1185">Reference proteome</keyword>
<dbReference type="GO" id="GO:0043190">
    <property type="term" value="C:ATP-binding cassette (ABC) transporter complex"/>
    <property type="evidence" value="ECO:0007669"/>
    <property type="project" value="InterPro"/>
</dbReference>
<protein>
    <recommendedName>
        <fullName evidence="12">High-affinity zinc uptake system membrane protein ZnuB</fullName>
    </recommendedName>
</protein>
<dbReference type="SUPFAM" id="SSF81345">
    <property type="entry name" value="ABC transporter involved in vitamin B12 uptake, BtuC"/>
    <property type="match status" value="1"/>
</dbReference>
<evidence type="ECO:0000256" key="1">
    <source>
        <dbReference type="ARBA" id="ARBA00002313"/>
    </source>
</evidence>
<dbReference type="InterPro" id="IPR001626">
    <property type="entry name" value="ABC_TroCD"/>
</dbReference>
<evidence type="ECO:0000256" key="2">
    <source>
        <dbReference type="ARBA" id="ARBA00004651"/>
    </source>
</evidence>
<evidence type="ECO:0000256" key="6">
    <source>
        <dbReference type="ARBA" id="ARBA00022692"/>
    </source>
</evidence>
<name>A0A0F3QD06_RICBE</name>
<dbReference type="PANTHER" id="PTHR30477:SF23">
    <property type="entry name" value="HIGH-AFFINITY ZINC UPTAKE SYSTEM MEMBRANE PROTEIN ZNUB"/>
    <property type="match status" value="1"/>
</dbReference>
<feature type="transmembrane region" description="Helical" evidence="14">
    <location>
        <begin position="82"/>
        <end position="101"/>
    </location>
</feature>
<proteinExistence type="inferred from homology"/>
<evidence type="ECO:0000313" key="16">
    <source>
        <dbReference type="Proteomes" id="UP000033661"/>
    </source>
</evidence>
<evidence type="ECO:0000256" key="13">
    <source>
        <dbReference type="RuleBase" id="RU003943"/>
    </source>
</evidence>
<comment type="subcellular location">
    <subcellularLocation>
        <location evidence="2 13">Cell membrane</location>
        <topology evidence="2 13">Multi-pass membrane protein</topology>
    </subcellularLocation>
</comment>
<dbReference type="PANTHER" id="PTHR30477">
    <property type="entry name" value="ABC-TRANSPORTER METAL-BINDING PROTEIN"/>
    <property type="match status" value="1"/>
</dbReference>
<keyword evidence="10" id="KW-0406">Ion transport</keyword>
<dbReference type="GO" id="GO:0010043">
    <property type="term" value="P:response to zinc ion"/>
    <property type="evidence" value="ECO:0007669"/>
    <property type="project" value="TreeGrafter"/>
</dbReference>
<dbReference type="GO" id="GO:0006829">
    <property type="term" value="P:zinc ion transport"/>
    <property type="evidence" value="ECO:0007669"/>
    <property type="project" value="UniProtKB-KW"/>
</dbReference>
<feature type="transmembrane region" description="Helical" evidence="14">
    <location>
        <begin position="46"/>
        <end position="70"/>
    </location>
</feature>
<comment type="function">
    <text evidence="1">Involved in the high-affinity zinc uptake transport system.</text>
</comment>
<evidence type="ECO:0000256" key="4">
    <source>
        <dbReference type="ARBA" id="ARBA00022448"/>
    </source>
</evidence>
<evidence type="ECO:0000256" key="5">
    <source>
        <dbReference type="ARBA" id="ARBA00022475"/>
    </source>
</evidence>
<evidence type="ECO:0000256" key="14">
    <source>
        <dbReference type="SAM" id="Phobius"/>
    </source>
</evidence>
<dbReference type="Pfam" id="PF00950">
    <property type="entry name" value="ABC-3"/>
    <property type="match status" value="1"/>
</dbReference>
<evidence type="ECO:0000256" key="11">
    <source>
        <dbReference type="ARBA" id="ARBA00023136"/>
    </source>
</evidence>
<evidence type="ECO:0000256" key="9">
    <source>
        <dbReference type="ARBA" id="ARBA00022989"/>
    </source>
</evidence>
<evidence type="ECO:0000256" key="3">
    <source>
        <dbReference type="ARBA" id="ARBA00008034"/>
    </source>
</evidence>
<dbReference type="EMBL" id="LAOI01000001">
    <property type="protein sequence ID" value="KJV89309.1"/>
    <property type="molecule type" value="Genomic_DNA"/>
</dbReference>
<keyword evidence="11 14" id="KW-0472">Membrane</keyword>
<feature type="transmembrane region" description="Helical" evidence="14">
    <location>
        <begin position="159"/>
        <end position="178"/>
    </location>
</feature>
<organism evidence="15 16">
    <name type="scientific">Rickettsia bellii str. RML An4</name>
    <dbReference type="NCBI Taxonomy" id="1359193"/>
    <lineage>
        <taxon>Bacteria</taxon>
        <taxon>Pseudomonadati</taxon>
        <taxon>Pseudomonadota</taxon>
        <taxon>Alphaproteobacteria</taxon>
        <taxon>Rickettsiales</taxon>
        <taxon>Rickettsiaceae</taxon>
        <taxon>Rickettsieae</taxon>
        <taxon>Rickettsia</taxon>
        <taxon>belli group</taxon>
    </lineage>
</organism>
<evidence type="ECO:0000313" key="15">
    <source>
        <dbReference type="EMBL" id="KJV89309.1"/>
    </source>
</evidence>
<dbReference type="Gene3D" id="1.10.3470.10">
    <property type="entry name" value="ABC transporter involved in vitamin B12 uptake, BtuC"/>
    <property type="match status" value="1"/>
</dbReference>
<accession>A0A0F3QD06</accession>
<keyword evidence="7" id="KW-0862">Zinc</keyword>
<sequence>MVLIILALILISCIFAPIGCIALWKRYVYFGDGLAHSSFLAVSISIIAHFPLIYSGLIVAILFSIFVFIFQNNSEKNAVINLISSSMLAIALIIINYFSSTQNNIVNLLFGDILSVAFDDLIVLAIMLIAIICFIAYFYNKILLIIINKDIAVIKGVKVNIIELLFLLILSVSVFSAIKIVGVLMVTAVLLIPAMIARFMVGSPAMMIIISIFISLFINFCAATASFYFDLPLTPLVIIIGSLIYGGLYFSVIARKNWNC</sequence>
<feature type="transmembrane region" description="Helical" evidence="14">
    <location>
        <begin position="235"/>
        <end position="254"/>
    </location>
</feature>
<keyword evidence="6 13" id="KW-0812">Transmembrane</keyword>
<evidence type="ECO:0000256" key="7">
    <source>
        <dbReference type="ARBA" id="ARBA00022833"/>
    </source>
</evidence>
<evidence type="ECO:0000256" key="12">
    <source>
        <dbReference type="ARBA" id="ARBA00040080"/>
    </source>
</evidence>
<reference evidence="15 16" key="1">
    <citation type="submission" date="2015-02" db="EMBL/GenBank/DDBJ databases">
        <title>Genome Sequencing of Rickettsiales.</title>
        <authorList>
            <person name="Daugherty S.C."/>
            <person name="Su Q."/>
            <person name="Abolude K."/>
            <person name="Beier-Sexton M."/>
            <person name="Carlyon J.A."/>
            <person name="Carter R."/>
            <person name="Day N.P."/>
            <person name="Dumler S.J."/>
            <person name="Dyachenko V."/>
            <person name="Godinez A."/>
            <person name="Kurtti T.J."/>
            <person name="Lichay M."/>
            <person name="Mullins K.E."/>
            <person name="Ott S."/>
            <person name="Pappas-Brown V."/>
            <person name="Paris D.H."/>
            <person name="Patel P."/>
            <person name="Richards A.L."/>
            <person name="Sadzewicz L."/>
            <person name="Sears K."/>
            <person name="Seidman D."/>
            <person name="Sengamalay N."/>
            <person name="Stenos J."/>
            <person name="Tallon L.J."/>
            <person name="Vincent G."/>
            <person name="Fraser C.M."/>
            <person name="Munderloh U."/>
            <person name="Dunning-Hotopp J.C."/>
        </authorList>
    </citation>
    <scope>NUCLEOTIDE SEQUENCE [LARGE SCALE GENOMIC DNA]</scope>
    <source>
        <strain evidence="15 16">RML An4</strain>
    </source>
</reference>
<gene>
    <name evidence="15" type="ORF">RBEAN4_0281</name>
</gene>
<keyword evidence="4 13" id="KW-0813">Transport</keyword>
<feature type="transmembrane region" description="Helical" evidence="14">
    <location>
        <begin position="121"/>
        <end position="139"/>
    </location>
</feature>
<dbReference type="PATRIC" id="fig|1359193.3.peg.268"/>
<dbReference type="InterPro" id="IPR037294">
    <property type="entry name" value="ABC_BtuC-like"/>
</dbReference>
<keyword evidence="9 14" id="KW-1133">Transmembrane helix</keyword>